<name>A0ACC1DB48_9NEOP</name>
<sequence>MPPKRDAILDEDNLEQHIRISFSDMERSMTTFTGDDTYPIAIFIEEFEDVAEMMHWTNIEKLIYAKRLLNGTAKLFLRTLGRVKDYPTLKKALMDEFGPKMNSATIHKTLASRKKQNNETLQQYFLIMQELAFHGNVEDSALIDYVNDGIPDVETNKIMFREQFRKPLLSAPKQALFDSNSNRSGAGVDVDDVNIEKDVQIAGPSRSCYVGNTKEQEQDVCKQIRSYKPFKIINLYGKMENTLIDPGCDVNLMSDELYNELKLSQCDASSNIVLTGLGTKEIITLGSVIIKVVIDDCLYTNVMFYIISIYSMPFRVILGNDFFLNFTMVMKDGNVRLMPKNVDWLNILMCNCDVASYDFPCLIHINDVHLRSKTQYLVETYQPLQIKEAPIQMKIILKDDIPVKISQRRISFTEQAEVEKQIDDWLQKGIIRVSHSEYASPLVLVRKKDGSIRVCVDYRKLNQKMFKDETRKAGDIYQIGDIVAIKRTQFGTCLKLKPKYLGPYRVMKVKRNDRYDVEKADPCSDGPNRTSTAVDYMKRWPDY</sequence>
<comment type="caution">
    <text evidence="1">The sequence shown here is derived from an EMBL/GenBank/DDBJ whole genome shotgun (WGS) entry which is preliminary data.</text>
</comment>
<dbReference type="EMBL" id="CM034392">
    <property type="protein sequence ID" value="KAJ0180807.1"/>
    <property type="molecule type" value="Genomic_DNA"/>
</dbReference>
<accession>A0ACC1DB48</accession>
<gene>
    <name evidence="1" type="ORF">K1T71_004211</name>
</gene>
<keyword evidence="2" id="KW-1185">Reference proteome</keyword>
<evidence type="ECO:0000313" key="2">
    <source>
        <dbReference type="Proteomes" id="UP000824533"/>
    </source>
</evidence>
<organism evidence="1 2">
    <name type="scientific">Dendrolimus kikuchii</name>
    <dbReference type="NCBI Taxonomy" id="765133"/>
    <lineage>
        <taxon>Eukaryota</taxon>
        <taxon>Metazoa</taxon>
        <taxon>Ecdysozoa</taxon>
        <taxon>Arthropoda</taxon>
        <taxon>Hexapoda</taxon>
        <taxon>Insecta</taxon>
        <taxon>Pterygota</taxon>
        <taxon>Neoptera</taxon>
        <taxon>Endopterygota</taxon>
        <taxon>Lepidoptera</taxon>
        <taxon>Glossata</taxon>
        <taxon>Ditrysia</taxon>
        <taxon>Bombycoidea</taxon>
        <taxon>Lasiocampidae</taxon>
        <taxon>Dendrolimus</taxon>
    </lineage>
</organism>
<protein>
    <submittedName>
        <fullName evidence="1">Uncharacterized protein</fullName>
    </submittedName>
</protein>
<evidence type="ECO:0000313" key="1">
    <source>
        <dbReference type="EMBL" id="KAJ0180807.1"/>
    </source>
</evidence>
<reference evidence="1 2" key="1">
    <citation type="journal article" date="2021" name="Front. Genet.">
        <title>Chromosome-Level Genome Assembly Reveals Significant Gene Expansion in the Toll and IMD Signaling Pathways of Dendrolimus kikuchii.</title>
        <authorList>
            <person name="Zhou J."/>
            <person name="Wu P."/>
            <person name="Xiong Z."/>
            <person name="Liu N."/>
            <person name="Zhao N."/>
            <person name="Ji M."/>
            <person name="Qiu Y."/>
            <person name="Yang B."/>
        </authorList>
    </citation>
    <scope>NUCLEOTIDE SEQUENCE [LARGE SCALE GENOMIC DNA]</scope>
    <source>
        <strain evidence="1">Ann1</strain>
    </source>
</reference>
<dbReference type="Proteomes" id="UP000824533">
    <property type="component" value="Linkage Group LG06"/>
</dbReference>
<proteinExistence type="predicted"/>